<sequence length="219" mass="24162">MIYETVVVVGLALIVVAIVGDKKIEVKEVKIGDLTNIQRSVIGVLGVTVLILGFWQPPSIGPLAPAPVIIPTHTPPPTITETPEPIPTSIPTETPISAPTPKPTDEIDQLPPIEWGIMKTYFDISGATLGKAEHTDVLGMVYEYDSINFIVEAKRSFYAITIFEAEFYDEDGIKVYSSFVEFDPNYDQWQAGDRSKGHAEIPSTSEMEKVRNIKISQFI</sequence>
<gene>
    <name evidence="3" type="ORF">NIBJONLA_00018</name>
</gene>
<reference evidence="3" key="1">
    <citation type="submission" date="2020-06" db="EMBL/GenBank/DDBJ databases">
        <title>Unique genomic features of the anaerobic methanotrophic archaea.</title>
        <authorList>
            <person name="Chadwick G.L."/>
            <person name="Skennerton C.T."/>
            <person name="Laso-Perez R."/>
            <person name="Leu A.O."/>
            <person name="Speth D.R."/>
            <person name="Yu H."/>
            <person name="Morgan-Lang C."/>
            <person name="Hatzenpichler R."/>
            <person name="Goudeau D."/>
            <person name="Malmstrom R."/>
            <person name="Brazelton W.J."/>
            <person name="Woyke T."/>
            <person name="Hallam S.J."/>
            <person name="Tyson G.W."/>
            <person name="Wegener G."/>
            <person name="Boetius A."/>
            <person name="Orphan V."/>
        </authorList>
    </citation>
    <scope>NUCLEOTIDE SEQUENCE</scope>
</reference>
<protein>
    <submittedName>
        <fullName evidence="3">Uncharacterized protein</fullName>
    </submittedName>
</protein>
<feature type="compositionally biased region" description="Low complexity" evidence="1">
    <location>
        <begin position="89"/>
        <end position="99"/>
    </location>
</feature>
<evidence type="ECO:0000256" key="2">
    <source>
        <dbReference type="SAM" id="Phobius"/>
    </source>
</evidence>
<evidence type="ECO:0000313" key="3">
    <source>
        <dbReference type="EMBL" id="QNO46401.1"/>
    </source>
</evidence>
<proteinExistence type="predicted"/>
<dbReference type="AlphaFoldDB" id="A0A7G9YEG7"/>
<organism evidence="3">
    <name type="scientific">Candidatus Methanogaster sp. ANME-2c ERB4</name>
    <dbReference type="NCBI Taxonomy" id="2759911"/>
    <lineage>
        <taxon>Archaea</taxon>
        <taxon>Methanobacteriati</taxon>
        <taxon>Methanobacteriota</taxon>
        <taxon>Stenosarchaea group</taxon>
        <taxon>Methanomicrobia</taxon>
        <taxon>Methanosarcinales</taxon>
        <taxon>ANME-2 cluster</taxon>
        <taxon>Candidatus Methanogasteraceae</taxon>
        <taxon>Candidatus Methanogaster</taxon>
    </lineage>
</organism>
<keyword evidence="2" id="KW-0472">Membrane</keyword>
<name>A0A7G9YEG7_9EURY</name>
<feature type="transmembrane region" description="Helical" evidence="2">
    <location>
        <begin position="6"/>
        <end position="24"/>
    </location>
</feature>
<accession>A0A7G9YEG7</accession>
<feature type="region of interest" description="Disordered" evidence="1">
    <location>
        <begin position="82"/>
        <end position="109"/>
    </location>
</feature>
<keyword evidence="2" id="KW-1133">Transmembrane helix</keyword>
<feature type="transmembrane region" description="Helical" evidence="2">
    <location>
        <begin position="36"/>
        <end position="55"/>
    </location>
</feature>
<keyword evidence="2" id="KW-0812">Transmembrane</keyword>
<evidence type="ECO:0000256" key="1">
    <source>
        <dbReference type="SAM" id="MobiDB-lite"/>
    </source>
</evidence>
<dbReference type="EMBL" id="MT631189">
    <property type="protein sequence ID" value="QNO46401.1"/>
    <property type="molecule type" value="Genomic_DNA"/>
</dbReference>